<dbReference type="InterPro" id="IPR001356">
    <property type="entry name" value="HD"/>
</dbReference>
<dbReference type="InterPro" id="IPR008422">
    <property type="entry name" value="KN_HD"/>
</dbReference>
<dbReference type="EMBL" id="LXJU01000011">
    <property type="protein sequence ID" value="OGE52169.1"/>
    <property type="molecule type" value="Genomic_DNA"/>
</dbReference>
<dbReference type="GO" id="GO:0003677">
    <property type="term" value="F:DNA binding"/>
    <property type="evidence" value="ECO:0007669"/>
    <property type="project" value="UniProtKB-UniRule"/>
</dbReference>
<reference evidence="9 10" key="1">
    <citation type="journal article" date="2016" name="Sci. Rep.">
        <title>Penicillium arizonense, a new, genome sequenced fungal species, reveals a high chemical diversity in secreted metabolites.</title>
        <authorList>
            <person name="Grijseels S."/>
            <person name="Nielsen J.C."/>
            <person name="Randelovic M."/>
            <person name="Nielsen J."/>
            <person name="Nielsen K.F."/>
            <person name="Workman M."/>
            <person name="Frisvad J.C."/>
        </authorList>
    </citation>
    <scope>NUCLEOTIDE SEQUENCE [LARGE SCALE GENOMIC DNA]</scope>
    <source>
        <strain evidence="9 10">CBS 141311</strain>
    </source>
</reference>
<feature type="DNA-binding region" description="Homeobox" evidence="5">
    <location>
        <begin position="212"/>
        <end position="274"/>
    </location>
</feature>
<evidence type="ECO:0000259" key="8">
    <source>
        <dbReference type="PROSITE" id="PS50157"/>
    </source>
</evidence>
<dbReference type="GeneID" id="34577287"/>
<organism evidence="9 10">
    <name type="scientific">Penicillium arizonense</name>
    <dbReference type="NCBI Taxonomy" id="1835702"/>
    <lineage>
        <taxon>Eukaryota</taxon>
        <taxon>Fungi</taxon>
        <taxon>Dikarya</taxon>
        <taxon>Ascomycota</taxon>
        <taxon>Pezizomycotina</taxon>
        <taxon>Eurotiomycetes</taxon>
        <taxon>Eurotiomycetidae</taxon>
        <taxon>Eurotiales</taxon>
        <taxon>Aspergillaceae</taxon>
        <taxon>Penicillium</taxon>
    </lineage>
</organism>
<name>A0A1F5LGY3_PENAI</name>
<dbReference type="InterPro" id="IPR050224">
    <property type="entry name" value="TALE_homeobox"/>
</dbReference>
<dbReference type="SUPFAM" id="SSF46689">
    <property type="entry name" value="Homeodomain-like"/>
    <property type="match status" value="1"/>
</dbReference>
<evidence type="ECO:0000256" key="1">
    <source>
        <dbReference type="ARBA" id="ARBA00023125"/>
    </source>
</evidence>
<dbReference type="GO" id="GO:0008270">
    <property type="term" value="F:zinc ion binding"/>
    <property type="evidence" value="ECO:0007669"/>
    <property type="project" value="UniProtKB-KW"/>
</dbReference>
<feature type="compositionally biased region" description="Basic residues" evidence="6">
    <location>
        <begin position="398"/>
        <end position="407"/>
    </location>
</feature>
<keyword evidence="2 5" id="KW-0371">Homeobox</keyword>
<dbReference type="Gene3D" id="3.30.160.60">
    <property type="entry name" value="Classic Zinc Finger"/>
    <property type="match status" value="1"/>
</dbReference>
<dbReference type="Proteomes" id="UP000177622">
    <property type="component" value="Unassembled WGS sequence"/>
</dbReference>
<dbReference type="RefSeq" id="XP_022487611.1">
    <property type="nucleotide sequence ID" value="XM_022632553.1"/>
</dbReference>
<feature type="domain" description="Homeobox" evidence="7">
    <location>
        <begin position="210"/>
        <end position="273"/>
    </location>
</feature>
<dbReference type="InterPro" id="IPR013087">
    <property type="entry name" value="Znf_C2H2_type"/>
</dbReference>
<evidence type="ECO:0000256" key="5">
    <source>
        <dbReference type="PROSITE-ProRule" id="PRU00108"/>
    </source>
</evidence>
<keyword evidence="4" id="KW-0863">Zinc-finger</keyword>
<dbReference type="OrthoDB" id="10056939at2759"/>
<feature type="region of interest" description="Disordered" evidence="6">
    <location>
        <begin position="385"/>
        <end position="410"/>
    </location>
</feature>
<dbReference type="AlphaFoldDB" id="A0A1F5LGY3"/>
<dbReference type="CDD" id="cd00086">
    <property type="entry name" value="homeodomain"/>
    <property type="match status" value="1"/>
</dbReference>
<keyword evidence="3 5" id="KW-0539">Nucleus</keyword>
<accession>A0A1F5LGY3</accession>
<keyword evidence="4" id="KW-0479">Metal-binding</keyword>
<proteinExistence type="predicted"/>
<comment type="subcellular location">
    <subcellularLocation>
        <location evidence="5">Nucleus</location>
    </subcellularLocation>
</comment>
<dbReference type="STRING" id="1835702.A0A1F5LGY3"/>
<keyword evidence="10" id="KW-1185">Reference proteome</keyword>
<keyword evidence="1 5" id="KW-0238">DNA-binding</keyword>
<feature type="region of interest" description="Disordered" evidence="6">
    <location>
        <begin position="265"/>
        <end position="314"/>
    </location>
</feature>
<dbReference type="Pfam" id="PF05920">
    <property type="entry name" value="Homeobox_KN"/>
    <property type="match status" value="1"/>
</dbReference>
<feature type="domain" description="C2H2-type" evidence="8">
    <location>
        <begin position="416"/>
        <end position="439"/>
    </location>
</feature>
<keyword evidence="4" id="KW-0862">Zinc</keyword>
<evidence type="ECO:0000313" key="10">
    <source>
        <dbReference type="Proteomes" id="UP000177622"/>
    </source>
</evidence>
<evidence type="ECO:0000256" key="3">
    <source>
        <dbReference type="ARBA" id="ARBA00023242"/>
    </source>
</evidence>
<dbReference type="PROSITE" id="PS50071">
    <property type="entry name" value="HOMEOBOX_2"/>
    <property type="match status" value="1"/>
</dbReference>
<evidence type="ECO:0000313" key="9">
    <source>
        <dbReference type="EMBL" id="OGE52169.1"/>
    </source>
</evidence>
<dbReference type="GO" id="GO:0005634">
    <property type="term" value="C:nucleus"/>
    <property type="evidence" value="ECO:0007669"/>
    <property type="project" value="UniProtKB-SubCell"/>
</dbReference>
<dbReference type="InterPro" id="IPR009057">
    <property type="entry name" value="Homeodomain-like_sf"/>
</dbReference>
<feature type="region of interest" description="Disordered" evidence="6">
    <location>
        <begin position="1"/>
        <end position="40"/>
    </location>
</feature>
<dbReference type="PROSITE" id="PS00028">
    <property type="entry name" value="ZINC_FINGER_C2H2_1"/>
    <property type="match status" value="1"/>
</dbReference>
<evidence type="ECO:0000256" key="6">
    <source>
        <dbReference type="SAM" id="MobiDB-lite"/>
    </source>
</evidence>
<feature type="compositionally biased region" description="Polar residues" evidence="6">
    <location>
        <begin position="273"/>
        <end position="282"/>
    </location>
</feature>
<dbReference type="Gene3D" id="1.10.10.60">
    <property type="entry name" value="Homeodomain-like"/>
    <property type="match status" value="1"/>
</dbReference>
<evidence type="ECO:0000259" key="7">
    <source>
        <dbReference type="PROSITE" id="PS50071"/>
    </source>
</evidence>
<evidence type="ECO:0000256" key="4">
    <source>
        <dbReference type="PROSITE-ProRule" id="PRU00042"/>
    </source>
</evidence>
<gene>
    <name evidence="9" type="ORF">PENARI_c011G03517</name>
</gene>
<dbReference type="PANTHER" id="PTHR11850">
    <property type="entry name" value="HOMEOBOX PROTEIN TRANSCRIPTION FACTORS"/>
    <property type="match status" value="1"/>
</dbReference>
<dbReference type="GO" id="GO:0006355">
    <property type="term" value="P:regulation of DNA-templated transcription"/>
    <property type="evidence" value="ECO:0007669"/>
    <property type="project" value="InterPro"/>
</dbReference>
<evidence type="ECO:0000256" key="2">
    <source>
        <dbReference type="ARBA" id="ARBA00023155"/>
    </source>
</evidence>
<dbReference type="SMART" id="SM00355">
    <property type="entry name" value="ZnF_C2H2"/>
    <property type="match status" value="3"/>
</dbReference>
<sequence>MNSQQPIDSPTWPPLPHSALDSGLGDILHTTEPDPWLPDDSGFGPDAINDFYLHSSDASDLGWEQWISHESHHLSTPDRQFEPQGHGELQPSGVIANSASPLPTDCVDQYLPQPNLKNVSQWLHGAYRPPVPCNHCRRHRLQCLIIRTTDANPNPKTSCSSCVALFRECSLAKGEKRFPAGFETMTPVLGHLHGVPEDGNISSVTNLNNEDGRREPKQFIRKGARVLREWFYQNQEHPYPTDAQKIQLSTDTGFSQKRISTWFANARRRQKQKIQSSGLGSRSRTRAGSPMITSTLPDMTPMERWQASPPEDEPVPEAAIQNAIASGSIESDGTIDPFKLDSSAMDFLDFDESSSHLASSISSIGSRASESSDSASSAWSYHSSGDTSLPFPLLPKQSKPRHIRGRSRGGSENHVYQCTFCTRSFKKKHDWTRHEKSVHITLDSWLCTPNLTELQQYFDLQPSECPFCDVLFPVPTHMEEHEFHVCADKPVGERSFSRKDYVWQHLRKFHSCTKTPVSDLDAWRGSGANVKSSCGFCGCRLSTWTARVDHLADHFKNGSRMHQWEGDWGLDSSAMGVLRNAILPFERAADSSA</sequence>
<evidence type="ECO:0008006" key="11">
    <source>
        <dbReference type="Google" id="ProtNLM"/>
    </source>
</evidence>
<dbReference type="SMART" id="SM00389">
    <property type="entry name" value="HOX"/>
    <property type="match status" value="1"/>
</dbReference>
<dbReference type="PROSITE" id="PS50157">
    <property type="entry name" value="ZINC_FINGER_C2H2_2"/>
    <property type="match status" value="1"/>
</dbReference>
<comment type="caution">
    <text evidence="9">The sequence shown here is derived from an EMBL/GenBank/DDBJ whole genome shotgun (WGS) entry which is preliminary data.</text>
</comment>
<protein>
    <recommendedName>
        <fullName evidence="11">Homeobox domain-containing protein</fullName>
    </recommendedName>
</protein>